<reference evidence="8" key="1">
    <citation type="submission" date="2019-11" db="EMBL/GenBank/DDBJ databases">
        <authorList>
            <person name="Feng L."/>
        </authorList>
    </citation>
    <scope>NUCLEOTIDE SEQUENCE</scope>
    <source>
        <strain evidence="8">IbartlettiiLFYP30</strain>
    </source>
</reference>
<accession>A0A6N3ELE0</accession>
<dbReference type="PANTHER" id="PTHR46795:SF3">
    <property type="entry name" value="ABC TRANSPORTER PERMEASE"/>
    <property type="match status" value="1"/>
</dbReference>
<dbReference type="AlphaFoldDB" id="A0A6N3ELE0"/>
<keyword evidence="6" id="KW-0813">Transport</keyword>
<feature type="transmembrane region" description="Helical" evidence="6">
    <location>
        <begin position="18"/>
        <end position="39"/>
    </location>
</feature>
<evidence type="ECO:0000256" key="5">
    <source>
        <dbReference type="ARBA" id="ARBA00023136"/>
    </source>
</evidence>
<feature type="transmembrane region" description="Helical" evidence="6">
    <location>
        <begin position="541"/>
        <end position="566"/>
    </location>
</feature>
<evidence type="ECO:0000256" key="1">
    <source>
        <dbReference type="ARBA" id="ARBA00004651"/>
    </source>
</evidence>
<gene>
    <name evidence="8" type="primary">bceB_2</name>
    <name evidence="8" type="ORF">IBLFYP30_02569</name>
</gene>
<keyword evidence="4 6" id="KW-1133">Transmembrane helix</keyword>
<feature type="transmembrane region" description="Helical" evidence="6">
    <location>
        <begin position="239"/>
        <end position="262"/>
    </location>
</feature>
<evidence type="ECO:0000313" key="8">
    <source>
        <dbReference type="EMBL" id="VYU40885.1"/>
    </source>
</evidence>
<evidence type="ECO:0000256" key="2">
    <source>
        <dbReference type="ARBA" id="ARBA00022475"/>
    </source>
</evidence>
<dbReference type="InterPro" id="IPR027022">
    <property type="entry name" value="ABC_permease_BceB-typ"/>
</dbReference>
<sequence>MLRKLAIRNAKRSIKDYLVYLITVIMSFSLIIAFNLIVYSKDVRELSSTMMNFRLAVIEVSVLVVFVIGWLINYTMKFMLSKRSKEFGTYMILGIERKDIIKMFLIENIFLGIFAFVVSIFIGYILSDLLTAVIMNIFEVQYKLNFSISWQPFALSILYFIIIYLFVMFRINRIMKKMKVYDLLYLDKQNEERIFKNSKKRKILFVVFFITGITALTLLREGIYHIDEGRSIQMIVGGVPILIISIYGVTITVGDFIVDFVINRKKIKYRNDNLLITRQFTSKIKTMGMTLGTLSLLITLSFLSLSGSMMYTDMFNAQIKSIAAYDVMISEVYSDYPEILQIQTKNNKKIVKEYEEYINTHCTIKDKIEYNIYTNKHDDISKNISKSIMGFINIDCYMKVSDYNKLLEMRGLKPITLEKNEFFIHENRDVSKSIDSYLKNNSTLNLSGRELKSKGHSYENFARCWGTGMTFFIIVPDDVVSNMKILDSFIMINTVKPTTEKLYDDIGKYVENTMTNNKDKSDFYVYNLSVKGDVISENRSILTIFSFILFYIAFIFTAIVATILAIQTLSDSTKYKYHYSILNKLGVDQSQIYKTIRKQLLIFFLFPVIYPIIIDISVTTSLNNLLNPALSSEYSYLYAILYSLSLFLFIYLIYFVATYFGYKKNIDE</sequence>
<keyword evidence="5 6" id="KW-0472">Membrane</keyword>
<dbReference type="Pfam" id="PF02687">
    <property type="entry name" value="FtsX"/>
    <property type="match status" value="1"/>
</dbReference>
<feature type="transmembrane region" description="Helical" evidence="6">
    <location>
        <begin position="639"/>
        <end position="662"/>
    </location>
</feature>
<organism evidence="8">
    <name type="scientific">Intestinibacter bartlettii</name>
    <dbReference type="NCBI Taxonomy" id="261299"/>
    <lineage>
        <taxon>Bacteria</taxon>
        <taxon>Bacillati</taxon>
        <taxon>Bacillota</taxon>
        <taxon>Clostridia</taxon>
        <taxon>Peptostreptococcales</taxon>
        <taxon>Peptostreptococcaceae</taxon>
        <taxon>Intestinibacter</taxon>
    </lineage>
</organism>
<dbReference type="PANTHER" id="PTHR46795">
    <property type="entry name" value="ABC TRANSPORTER PERMEASE-RELATED-RELATED"/>
    <property type="match status" value="1"/>
</dbReference>
<dbReference type="EMBL" id="CACRUE010000036">
    <property type="protein sequence ID" value="VYU40885.1"/>
    <property type="molecule type" value="Genomic_DNA"/>
</dbReference>
<dbReference type="InterPro" id="IPR052536">
    <property type="entry name" value="ABC-4_Integral_Memb_Prot"/>
</dbReference>
<keyword evidence="2 6" id="KW-1003">Cell membrane</keyword>
<evidence type="ECO:0000256" key="3">
    <source>
        <dbReference type="ARBA" id="ARBA00022692"/>
    </source>
</evidence>
<dbReference type="GO" id="GO:0055085">
    <property type="term" value="P:transmembrane transport"/>
    <property type="evidence" value="ECO:0007669"/>
    <property type="project" value="UniProtKB-UniRule"/>
</dbReference>
<feature type="domain" description="ABC3 transporter permease C-terminal" evidence="7">
    <location>
        <begin position="60"/>
        <end position="169"/>
    </location>
</feature>
<name>A0A6N3ELE0_9FIRM</name>
<evidence type="ECO:0000256" key="6">
    <source>
        <dbReference type="PIRNR" id="PIRNR018968"/>
    </source>
</evidence>
<feature type="transmembrane region" description="Helical" evidence="6">
    <location>
        <begin position="600"/>
        <end position="619"/>
    </location>
</feature>
<dbReference type="GO" id="GO:0005886">
    <property type="term" value="C:plasma membrane"/>
    <property type="evidence" value="ECO:0007669"/>
    <property type="project" value="UniProtKB-SubCell"/>
</dbReference>
<comment type="similarity">
    <text evidence="6">Belongs to the ABC-4 integral membrane protein family.</text>
</comment>
<evidence type="ECO:0000256" key="4">
    <source>
        <dbReference type="ARBA" id="ARBA00022989"/>
    </source>
</evidence>
<dbReference type="PIRSF" id="PIRSF018968">
    <property type="entry name" value="ABC_permease_BceB"/>
    <property type="match status" value="1"/>
</dbReference>
<feature type="transmembrane region" description="Helical" evidence="6">
    <location>
        <begin position="150"/>
        <end position="169"/>
    </location>
</feature>
<dbReference type="RefSeq" id="WP_156531123.1">
    <property type="nucleotide sequence ID" value="NZ_CACRUE010000036.1"/>
</dbReference>
<feature type="transmembrane region" description="Helical" evidence="6">
    <location>
        <begin position="288"/>
        <end position="311"/>
    </location>
</feature>
<feature type="transmembrane region" description="Helical" evidence="6">
    <location>
        <begin position="203"/>
        <end position="219"/>
    </location>
</feature>
<evidence type="ECO:0000259" key="7">
    <source>
        <dbReference type="Pfam" id="PF02687"/>
    </source>
</evidence>
<feature type="transmembrane region" description="Helical" evidence="6">
    <location>
        <begin position="109"/>
        <end position="138"/>
    </location>
</feature>
<feature type="transmembrane region" description="Helical" evidence="6">
    <location>
        <begin position="51"/>
        <end position="73"/>
    </location>
</feature>
<dbReference type="InterPro" id="IPR003838">
    <property type="entry name" value="ABC3_permease_C"/>
</dbReference>
<protein>
    <submittedName>
        <fullName evidence="8">Bacitracin export permease protein BceB</fullName>
    </submittedName>
</protein>
<comment type="subcellular location">
    <subcellularLocation>
        <location evidence="1 6">Cell membrane</location>
        <topology evidence="1 6">Multi-pass membrane protein</topology>
    </subcellularLocation>
</comment>
<proteinExistence type="inferred from homology"/>
<keyword evidence="3 6" id="KW-0812">Transmembrane</keyword>